<evidence type="ECO:0000256" key="2">
    <source>
        <dbReference type="ARBA" id="ARBA00022692"/>
    </source>
</evidence>
<dbReference type="PANTHER" id="PTHR11040:SF205">
    <property type="entry name" value="ZINC TRANSPORTER ZUPT"/>
    <property type="match status" value="1"/>
</dbReference>
<feature type="transmembrane region" description="Helical" evidence="5">
    <location>
        <begin position="245"/>
        <end position="264"/>
    </location>
</feature>
<accession>A0A6J6W9X4</accession>
<feature type="transmembrane region" description="Helical" evidence="5">
    <location>
        <begin position="216"/>
        <end position="236"/>
    </location>
</feature>
<keyword evidence="4 5" id="KW-0472">Membrane</keyword>
<feature type="transmembrane region" description="Helical" evidence="5">
    <location>
        <begin position="39"/>
        <end position="57"/>
    </location>
</feature>
<dbReference type="PANTHER" id="PTHR11040">
    <property type="entry name" value="ZINC/IRON TRANSPORTER"/>
    <property type="match status" value="1"/>
</dbReference>
<evidence type="ECO:0000256" key="3">
    <source>
        <dbReference type="ARBA" id="ARBA00022989"/>
    </source>
</evidence>
<dbReference type="GO" id="GO:0016020">
    <property type="term" value="C:membrane"/>
    <property type="evidence" value="ECO:0007669"/>
    <property type="project" value="UniProtKB-SubCell"/>
</dbReference>
<evidence type="ECO:0000256" key="4">
    <source>
        <dbReference type="ARBA" id="ARBA00023136"/>
    </source>
</evidence>
<proteinExistence type="predicted"/>
<name>A0A6J6W9X4_9ZZZZ</name>
<gene>
    <name evidence="6" type="ORF">UFOPK2958_00450</name>
</gene>
<reference evidence="6" key="1">
    <citation type="submission" date="2020-05" db="EMBL/GenBank/DDBJ databases">
        <authorList>
            <person name="Chiriac C."/>
            <person name="Salcher M."/>
            <person name="Ghai R."/>
            <person name="Kavagutti S V."/>
        </authorList>
    </citation>
    <scope>NUCLEOTIDE SEQUENCE</scope>
</reference>
<protein>
    <submittedName>
        <fullName evidence="6">Unannotated protein</fullName>
    </submittedName>
</protein>
<dbReference type="EMBL" id="CAFAAB010000035">
    <property type="protein sequence ID" value="CAB4779778.1"/>
    <property type="molecule type" value="Genomic_DNA"/>
</dbReference>
<feature type="transmembrane region" description="Helical" evidence="5">
    <location>
        <begin position="6"/>
        <end position="27"/>
    </location>
</feature>
<keyword evidence="2 5" id="KW-0812">Transmembrane</keyword>
<sequence>MSTQITFANTVLLGFIAGATISLGLLLGRMKAPAPRFRALLNAIAIGILIFLFVDVLHGAVEPLEDAIDTHNHGLALLRTVLLIGGLAVGILGLVGYDSWSKRRRAKLTEVSEENDWTPAARMSLLLAVGIGLHNFGEGLAIGSSAHSGAVSLTTVLVVGFALHNATEGFGIIAPLSGASERASWKFLGLMAIISGGPTTLGTIVGWSWTSETLSVAFYALAAGSIIYVVAQLFTVAQRQKAGNLLFYGIIIGISTGLLTELVVELANA</sequence>
<dbReference type="InterPro" id="IPR003689">
    <property type="entry name" value="ZIP"/>
</dbReference>
<dbReference type="AlphaFoldDB" id="A0A6J6W9X4"/>
<feature type="transmembrane region" description="Helical" evidence="5">
    <location>
        <begin position="187"/>
        <end position="210"/>
    </location>
</feature>
<feature type="transmembrane region" description="Helical" evidence="5">
    <location>
        <begin position="77"/>
        <end position="97"/>
    </location>
</feature>
<dbReference type="Pfam" id="PF02535">
    <property type="entry name" value="Zip"/>
    <property type="match status" value="1"/>
</dbReference>
<organism evidence="6">
    <name type="scientific">freshwater metagenome</name>
    <dbReference type="NCBI Taxonomy" id="449393"/>
    <lineage>
        <taxon>unclassified sequences</taxon>
        <taxon>metagenomes</taxon>
        <taxon>ecological metagenomes</taxon>
    </lineage>
</organism>
<comment type="subcellular location">
    <subcellularLocation>
        <location evidence="1">Membrane</location>
        <topology evidence="1">Multi-pass membrane protein</topology>
    </subcellularLocation>
</comment>
<evidence type="ECO:0000313" key="6">
    <source>
        <dbReference type="EMBL" id="CAB4779778.1"/>
    </source>
</evidence>
<evidence type="ECO:0000256" key="1">
    <source>
        <dbReference type="ARBA" id="ARBA00004141"/>
    </source>
</evidence>
<keyword evidence="3 5" id="KW-1133">Transmembrane helix</keyword>
<evidence type="ECO:0000256" key="5">
    <source>
        <dbReference type="SAM" id="Phobius"/>
    </source>
</evidence>
<dbReference type="GO" id="GO:0005385">
    <property type="term" value="F:zinc ion transmembrane transporter activity"/>
    <property type="evidence" value="ECO:0007669"/>
    <property type="project" value="TreeGrafter"/>
</dbReference>